<keyword evidence="3" id="KW-1185">Reference proteome</keyword>
<feature type="compositionally biased region" description="Polar residues" evidence="1">
    <location>
        <begin position="1"/>
        <end position="22"/>
    </location>
</feature>
<proteinExistence type="predicted"/>
<dbReference type="Proteomes" id="UP001066276">
    <property type="component" value="Chromosome 8"/>
</dbReference>
<feature type="region of interest" description="Disordered" evidence="1">
    <location>
        <begin position="118"/>
        <end position="152"/>
    </location>
</feature>
<comment type="caution">
    <text evidence="2">The sequence shown here is derived from an EMBL/GenBank/DDBJ whole genome shotgun (WGS) entry which is preliminary data.</text>
</comment>
<feature type="region of interest" description="Disordered" evidence="1">
    <location>
        <begin position="1"/>
        <end position="25"/>
    </location>
</feature>
<dbReference type="AlphaFoldDB" id="A0AAV7P0N7"/>
<name>A0AAV7P0N7_PLEWA</name>
<protein>
    <submittedName>
        <fullName evidence="2">Uncharacterized protein</fullName>
    </submittedName>
</protein>
<gene>
    <name evidence="2" type="ORF">NDU88_007374</name>
</gene>
<organism evidence="2 3">
    <name type="scientific">Pleurodeles waltl</name>
    <name type="common">Iberian ribbed newt</name>
    <dbReference type="NCBI Taxonomy" id="8319"/>
    <lineage>
        <taxon>Eukaryota</taxon>
        <taxon>Metazoa</taxon>
        <taxon>Chordata</taxon>
        <taxon>Craniata</taxon>
        <taxon>Vertebrata</taxon>
        <taxon>Euteleostomi</taxon>
        <taxon>Amphibia</taxon>
        <taxon>Batrachia</taxon>
        <taxon>Caudata</taxon>
        <taxon>Salamandroidea</taxon>
        <taxon>Salamandridae</taxon>
        <taxon>Pleurodelinae</taxon>
        <taxon>Pleurodeles</taxon>
    </lineage>
</organism>
<accession>A0AAV7P0N7</accession>
<sequence length="152" mass="16457">MQGALSTVSDEAQPPCSDSANGSPAFGAAGTVNPLILMGWQVHNPRSLAPLGEVIERQNLGEHAHGGVTGVKGRSDDWSRAEELALKRPVEARYFAYARSSGERRRLCEGKNGRWNVHVPRKAGTRGGEGQISQRGARLHEKKHSRAAAEQR</sequence>
<evidence type="ECO:0000313" key="3">
    <source>
        <dbReference type="Proteomes" id="UP001066276"/>
    </source>
</evidence>
<reference evidence="2" key="1">
    <citation type="journal article" date="2022" name="bioRxiv">
        <title>Sequencing and chromosome-scale assembly of the giantPleurodeles waltlgenome.</title>
        <authorList>
            <person name="Brown T."/>
            <person name="Elewa A."/>
            <person name="Iarovenko S."/>
            <person name="Subramanian E."/>
            <person name="Araus A.J."/>
            <person name="Petzold A."/>
            <person name="Susuki M."/>
            <person name="Suzuki K.-i.T."/>
            <person name="Hayashi T."/>
            <person name="Toyoda A."/>
            <person name="Oliveira C."/>
            <person name="Osipova E."/>
            <person name="Leigh N.D."/>
            <person name="Simon A."/>
            <person name="Yun M.H."/>
        </authorList>
    </citation>
    <scope>NUCLEOTIDE SEQUENCE</scope>
    <source>
        <strain evidence="2">20211129_DDA</strain>
        <tissue evidence="2">Liver</tissue>
    </source>
</reference>
<evidence type="ECO:0000256" key="1">
    <source>
        <dbReference type="SAM" id="MobiDB-lite"/>
    </source>
</evidence>
<dbReference type="EMBL" id="JANPWB010000012">
    <property type="protein sequence ID" value="KAJ1119188.1"/>
    <property type="molecule type" value="Genomic_DNA"/>
</dbReference>
<evidence type="ECO:0000313" key="2">
    <source>
        <dbReference type="EMBL" id="KAJ1119188.1"/>
    </source>
</evidence>